<dbReference type="AlphaFoldDB" id="A0ABD3MEK8"/>
<organism evidence="2 3">
    <name type="scientific">Stephanodiscus triporus</name>
    <dbReference type="NCBI Taxonomy" id="2934178"/>
    <lineage>
        <taxon>Eukaryota</taxon>
        <taxon>Sar</taxon>
        <taxon>Stramenopiles</taxon>
        <taxon>Ochrophyta</taxon>
        <taxon>Bacillariophyta</taxon>
        <taxon>Coscinodiscophyceae</taxon>
        <taxon>Thalassiosirophycidae</taxon>
        <taxon>Stephanodiscales</taxon>
        <taxon>Stephanodiscaceae</taxon>
        <taxon>Stephanodiscus</taxon>
    </lineage>
</organism>
<dbReference type="InterPro" id="IPR010530">
    <property type="entry name" value="B12D"/>
</dbReference>
<keyword evidence="1" id="KW-1133">Transmembrane helix</keyword>
<evidence type="ECO:0000313" key="3">
    <source>
        <dbReference type="Proteomes" id="UP001530315"/>
    </source>
</evidence>
<dbReference type="Pfam" id="PF06522">
    <property type="entry name" value="B12D"/>
    <property type="match status" value="1"/>
</dbReference>
<evidence type="ECO:0000256" key="1">
    <source>
        <dbReference type="SAM" id="Phobius"/>
    </source>
</evidence>
<reference evidence="2 3" key="1">
    <citation type="submission" date="2024-10" db="EMBL/GenBank/DDBJ databases">
        <title>Updated reference genomes for cyclostephanoid diatoms.</title>
        <authorList>
            <person name="Roberts W.R."/>
            <person name="Alverson A.J."/>
        </authorList>
    </citation>
    <scope>NUCLEOTIDE SEQUENCE [LARGE SCALE GENOMIC DNA]</scope>
    <source>
        <strain evidence="2 3">AJA276-08</strain>
    </source>
</reference>
<protein>
    <submittedName>
        <fullName evidence="2">Uncharacterized protein</fullName>
    </submittedName>
</protein>
<keyword evidence="3" id="KW-1185">Reference proteome</keyword>
<sequence>MNALTRTAMNALPMARSAMLTSRTMATETRSHLYTGMPTNMKQLRNSIWLSDPSAYPLIVVLSFTVGFAGYFMAYNVFRNPDVRISAGRRQELIRTWEH</sequence>
<keyword evidence="1" id="KW-0472">Membrane</keyword>
<proteinExistence type="predicted"/>
<feature type="transmembrane region" description="Helical" evidence="1">
    <location>
        <begin position="55"/>
        <end position="78"/>
    </location>
</feature>
<comment type="caution">
    <text evidence="2">The sequence shown here is derived from an EMBL/GenBank/DDBJ whole genome shotgun (WGS) entry which is preliminary data.</text>
</comment>
<evidence type="ECO:0000313" key="2">
    <source>
        <dbReference type="EMBL" id="KAL3762384.1"/>
    </source>
</evidence>
<name>A0ABD3MEK8_9STRA</name>
<gene>
    <name evidence="2" type="ORF">ACHAW5_004701</name>
</gene>
<accession>A0ABD3MEK8</accession>
<keyword evidence="1" id="KW-0812">Transmembrane</keyword>
<dbReference type="Proteomes" id="UP001530315">
    <property type="component" value="Unassembled WGS sequence"/>
</dbReference>
<dbReference type="EMBL" id="JALLAZ020001828">
    <property type="protein sequence ID" value="KAL3762384.1"/>
    <property type="molecule type" value="Genomic_DNA"/>
</dbReference>